<comment type="caution">
    <text evidence="2">The sequence shown here is derived from an EMBL/GenBank/DDBJ whole genome shotgun (WGS) entry which is preliminary data.</text>
</comment>
<proteinExistence type="predicted"/>
<feature type="region of interest" description="Disordered" evidence="1">
    <location>
        <begin position="55"/>
        <end position="79"/>
    </location>
</feature>
<evidence type="ECO:0000313" key="3">
    <source>
        <dbReference type="Proteomes" id="UP000242791"/>
    </source>
</evidence>
<protein>
    <submittedName>
        <fullName evidence="2">Uncharacterized protein</fullName>
    </submittedName>
</protein>
<evidence type="ECO:0000256" key="1">
    <source>
        <dbReference type="SAM" id="MobiDB-lite"/>
    </source>
</evidence>
<sequence>MAPFLIASSHVYSFVRRHMLSLLETIAKHADFHHAHQKGKTPRNKANGRLIEAGGSLCANDPATKKAAREPTTDQLLEM</sequence>
<name>A0A1J9RIE0_9EURO</name>
<dbReference type="EMBL" id="LGTZ01000105">
    <property type="protein sequence ID" value="OJD27389.1"/>
    <property type="molecule type" value="Genomic_DNA"/>
</dbReference>
<reference evidence="2 3" key="1">
    <citation type="submission" date="2015-08" db="EMBL/GenBank/DDBJ databases">
        <title>Emmonsia species relationships and genome sequence.</title>
        <authorList>
            <person name="Cuomo C.A."/>
            <person name="Schwartz I.S."/>
            <person name="Kenyon C."/>
            <person name="De Hoog G.S."/>
            <person name="Govender N.P."/>
            <person name="Botha A."/>
            <person name="Moreno L."/>
            <person name="De Vries M."/>
            <person name="Munoz J.F."/>
            <person name="Stielow J.B."/>
        </authorList>
    </citation>
    <scope>NUCLEOTIDE SEQUENCE [LARGE SCALE GENOMIC DNA]</scope>
    <source>
        <strain evidence="2 3">EI222</strain>
    </source>
</reference>
<dbReference type="Proteomes" id="UP000242791">
    <property type="component" value="Unassembled WGS sequence"/>
</dbReference>
<accession>A0A1J9RIE0</accession>
<dbReference type="AlphaFoldDB" id="A0A1J9RIE0"/>
<keyword evidence="3" id="KW-1185">Reference proteome</keyword>
<organism evidence="2 3">
    <name type="scientific">Blastomyces percursus</name>
    <dbReference type="NCBI Taxonomy" id="1658174"/>
    <lineage>
        <taxon>Eukaryota</taxon>
        <taxon>Fungi</taxon>
        <taxon>Dikarya</taxon>
        <taxon>Ascomycota</taxon>
        <taxon>Pezizomycotina</taxon>
        <taxon>Eurotiomycetes</taxon>
        <taxon>Eurotiomycetidae</taxon>
        <taxon>Onygenales</taxon>
        <taxon>Ajellomycetaceae</taxon>
        <taxon>Blastomyces</taxon>
    </lineage>
</organism>
<feature type="compositionally biased region" description="Basic and acidic residues" evidence="1">
    <location>
        <begin position="63"/>
        <end position="72"/>
    </location>
</feature>
<evidence type="ECO:0000313" key="2">
    <source>
        <dbReference type="EMBL" id="OJD27389.1"/>
    </source>
</evidence>
<dbReference type="VEuPathDB" id="FungiDB:ACJ73_01218"/>
<gene>
    <name evidence="2" type="ORF">ACJ73_01218</name>
</gene>